<sequence length="41" mass="4381">MKKNKDILIQYIGLIIACMIMAGGLNMFLVPKTIAPGGLCS</sequence>
<gene>
    <name evidence="2" type="ORF">BN488_01165</name>
</gene>
<keyword evidence="1" id="KW-0812">Transmembrane</keyword>
<dbReference type="InterPro" id="IPR003740">
    <property type="entry name" value="YitT"/>
</dbReference>
<evidence type="ECO:0000313" key="2">
    <source>
        <dbReference type="EMBL" id="CDA10126.1"/>
    </source>
</evidence>
<keyword evidence="1" id="KW-0472">Membrane</keyword>
<dbReference type="RefSeq" id="WP_022071476.1">
    <property type="nucleotide sequence ID" value="NZ_HF999326.1"/>
</dbReference>
<accession>R5XN43</accession>
<reference evidence="2" key="1">
    <citation type="submission" date="2012-11" db="EMBL/GenBank/DDBJ databases">
        <title>Dependencies among metagenomic species, viruses, plasmids and units of genetic variation.</title>
        <authorList>
            <person name="Nielsen H.B."/>
            <person name="Almeida M."/>
            <person name="Juncker A.S."/>
            <person name="Rasmussen S."/>
            <person name="Li J."/>
            <person name="Sunagawa S."/>
            <person name="Plichta D."/>
            <person name="Gautier L."/>
            <person name="Le Chatelier E."/>
            <person name="Peletier E."/>
            <person name="Bonde I."/>
            <person name="Nielsen T."/>
            <person name="Manichanh C."/>
            <person name="Arumugam M."/>
            <person name="Batto J."/>
            <person name="Santos M.B.Q.D."/>
            <person name="Blom N."/>
            <person name="Borruel N."/>
            <person name="Burgdorf K.S."/>
            <person name="Boumezbeur F."/>
            <person name="Casellas F."/>
            <person name="Dore J."/>
            <person name="Guarner F."/>
            <person name="Hansen T."/>
            <person name="Hildebrand F."/>
            <person name="Kaas R.S."/>
            <person name="Kennedy S."/>
            <person name="Kristiansen K."/>
            <person name="Kultima J.R."/>
            <person name="Leonard P."/>
            <person name="Levenez F."/>
            <person name="Lund O."/>
            <person name="Moumen B."/>
            <person name="Le Paslier D."/>
            <person name="Pons N."/>
            <person name="Pedersen O."/>
            <person name="Prifti E."/>
            <person name="Qin J."/>
            <person name="Raes J."/>
            <person name="Tap J."/>
            <person name="Tims S."/>
            <person name="Ussery D.W."/>
            <person name="Yamada T."/>
            <person name="MetaHit consortium"/>
            <person name="Renault P."/>
            <person name="Sicheritz-Ponten T."/>
            <person name="Bork P."/>
            <person name="Wang J."/>
            <person name="Brunak S."/>
            <person name="Ehrlich S.D."/>
        </authorList>
    </citation>
    <scope>NUCLEOTIDE SEQUENCE [LARGE SCALE GENOMIC DNA]</scope>
</reference>
<protein>
    <submittedName>
        <fullName evidence="2">Uncharacterized protein</fullName>
    </submittedName>
</protein>
<dbReference type="PROSITE" id="PS51257">
    <property type="entry name" value="PROKAR_LIPOPROTEIN"/>
    <property type="match status" value="1"/>
</dbReference>
<dbReference type="Proteomes" id="UP000017980">
    <property type="component" value="Unassembled WGS sequence"/>
</dbReference>
<feature type="transmembrane region" description="Helical" evidence="1">
    <location>
        <begin position="7"/>
        <end position="29"/>
    </location>
</feature>
<proteinExistence type="predicted"/>
<evidence type="ECO:0000256" key="1">
    <source>
        <dbReference type="SAM" id="Phobius"/>
    </source>
</evidence>
<comment type="caution">
    <text evidence="2">The sequence shown here is derived from an EMBL/GenBank/DDBJ whole genome shotgun (WGS) entry which is preliminary data.</text>
</comment>
<dbReference type="EMBL" id="CBBD010000035">
    <property type="protein sequence ID" value="CDA10126.1"/>
    <property type="molecule type" value="Genomic_DNA"/>
</dbReference>
<organism evidence="2 3">
    <name type="scientific">Intestinibacter bartlettii CAG:1329</name>
    <dbReference type="NCBI Taxonomy" id="1263063"/>
    <lineage>
        <taxon>Bacteria</taxon>
        <taxon>Bacillati</taxon>
        <taxon>Bacillota</taxon>
        <taxon>Clostridia</taxon>
        <taxon>Peptostreptococcales</taxon>
        <taxon>Peptostreptococcaceae</taxon>
        <taxon>Intestinibacter</taxon>
    </lineage>
</organism>
<keyword evidence="1" id="KW-1133">Transmembrane helix</keyword>
<name>R5XN43_9FIRM</name>
<evidence type="ECO:0000313" key="3">
    <source>
        <dbReference type="Proteomes" id="UP000017980"/>
    </source>
</evidence>
<dbReference type="AlphaFoldDB" id="R5XN43"/>
<dbReference type="Pfam" id="PF02588">
    <property type="entry name" value="YitT_membrane"/>
    <property type="match status" value="1"/>
</dbReference>